<keyword evidence="3" id="KW-1185">Reference proteome</keyword>
<name>A0A8E2AVP7_9APHY</name>
<dbReference type="Proteomes" id="UP000250043">
    <property type="component" value="Unassembled WGS sequence"/>
</dbReference>
<dbReference type="PANTHER" id="PTHR39474">
    <property type="entry name" value="UNNAMED PRODUCT"/>
    <property type="match status" value="1"/>
</dbReference>
<feature type="region of interest" description="Disordered" evidence="1">
    <location>
        <begin position="1"/>
        <end position="24"/>
    </location>
</feature>
<evidence type="ECO:0000313" key="3">
    <source>
        <dbReference type="Proteomes" id="UP000250043"/>
    </source>
</evidence>
<dbReference type="AlphaFoldDB" id="A0A8E2AVP7"/>
<gene>
    <name evidence="2" type="ORF">OBBRIDRAFT_738328</name>
</gene>
<proteinExistence type="predicted"/>
<sequence>MSDEGYTAGLLASPDSSNSDSSSNEFAAGLEMKLDSLGPMVVNSDGTISRIANWQSMTDAEKERTMRVVGARNQ</sequence>
<dbReference type="PANTHER" id="PTHR39474:SF1">
    <property type="entry name" value="FUNGAL SPECIFIC TRANSCRIPTION FACTOR"/>
    <property type="match status" value="1"/>
</dbReference>
<dbReference type="EMBL" id="KV722537">
    <property type="protein sequence ID" value="OCH86235.1"/>
    <property type="molecule type" value="Genomic_DNA"/>
</dbReference>
<reference evidence="2 3" key="1">
    <citation type="submission" date="2016-07" db="EMBL/GenBank/DDBJ databases">
        <title>Draft genome of the white-rot fungus Obba rivulosa 3A-2.</title>
        <authorList>
            <consortium name="DOE Joint Genome Institute"/>
            <person name="Miettinen O."/>
            <person name="Riley R."/>
            <person name="Acob R."/>
            <person name="Barry K."/>
            <person name="Cullen D."/>
            <person name="De Vries R."/>
            <person name="Hainaut M."/>
            <person name="Hatakka A."/>
            <person name="Henrissat B."/>
            <person name="Hilden K."/>
            <person name="Kuo R."/>
            <person name="Labutti K."/>
            <person name="Lipzen A."/>
            <person name="Makela M.R."/>
            <person name="Sandor L."/>
            <person name="Spatafora J.W."/>
            <person name="Grigoriev I.V."/>
            <person name="Hibbett D.S."/>
        </authorList>
    </citation>
    <scope>NUCLEOTIDE SEQUENCE [LARGE SCALE GENOMIC DNA]</scope>
    <source>
        <strain evidence="2 3">3A-2</strain>
    </source>
</reference>
<protein>
    <submittedName>
        <fullName evidence="2">Uncharacterized protein</fullName>
    </submittedName>
</protein>
<organism evidence="2 3">
    <name type="scientific">Obba rivulosa</name>
    <dbReference type="NCBI Taxonomy" id="1052685"/>
    <lineage>
        <taxon>Eukaryota</taxon>
        <taxon>Fungi</taxon>
        <taxon>Dikarya</taxon>
        <taxon>Basidiomycota</taxon>
        <taxon>Agaricomycotina</taxon>
        <taxon>Agaricomycetes</taxon>
        <taxon>Polyporales</taxon>
        <taxon>Gelatoporiaceae</taxon>
        <taxon>Obba</taxon>
    </lineage>
</organism>
<evidence type="ECO:0000313" key="2">
    <source>
        <dbReference type="EMBL" id="OCH86235.1"/>
    </source>
</evidence>
<feature type="compositionally biased region" description="Low complexity" evidence="1">
    <location>
        <begin position="13"/>
        <end position="24"/>
    </location>
</feature>
<dbReference type="OrthoDB" id="4590138at2759"/>
<evidence type="ECO:0000256" key="1">
    <source>
        <dbReference type="SAM" id="MobiDB-lite"/>
    </source>
</evidence>
<accession>A0A8E2AVP7</accession>